<feature type="transmembrane region" description="Helical" evidence="8">
    <location>
        <begin position="126"/>
        <end position="149"/>
    </location>
</feature>
<feature type="domain" description="CN hydrolase" evidence="9">
    <location>
        <begin position="228"/>
        <end position="466"/>
    </location>
</feature>
<keyword evidence="5 8" id="KW-1133">Transmembrane helix</keyword>
<dbReference type="AlphaFoldDB" id="A0A3B0R8A9"/>
<evidence type="ECO:0000259" key="9">
    <source>
        <dbReference type="PROSITE" id="PS50263"/>
    </source>
</evidence>
<comment type="subcellular location">
    <subcellularLocation>
        <location evidence="1">Cell membrane</location>
        <topology evidence="1">Multi-pass membrane protein</topology>
    </subcellularLocation>
</comment>
<dbReference type="SUPFAM" id="SSF56317">
    <property type="entry name" value="Carbon-nitrogen hydrolase"/>
    <property type="match status" value="1"/>
</dbReference>
<dbReference type="NCBIfam" id="TIGR00546">
    <property type="entry name" value="lnt"/>
    <property type="match status" value="1"/>
</dbReference>
<dbReference type="PANTHER" id="PTHR38686:SF1">
    <property type="entry name" value="APOLIPOPROTEIN N-ACYLTRANSFERASE"/>
    <property type="match status" value="1"/>
</dbReference>
<feature type="transmembrane region" description="Helical" evidence="8">
    <location>
        <begin position="95"/>
        <end position="114"/>
    </location>
</feature>
<evidence type="ECO:0000256" key="7">
    <source>
        <dbReference type="ARBA" id="ARBA00023315"/>
    </source>
</evidence>
<dbReference type="EMBL" id="UOEG01000013">
    <property type="protein sequence ID" value="VAV87697.1"/>
    <property type="molecule type" value="Genomic_DNA"/>
</dbReference>
<evidence type="ECO:0000256" key="5">
    <source>
        <dbReference type="ARBA" id="ARBA00022989"/>
    </source>
</evidence>
<dbReference type="GO" id="GO:0005886">
    <property type="term" value="C:plasma membrane"/>
    <property type="evidence" value="ECO:0007669"/>
    <property type="project" value="UniProtKB-SubCell"/>
</dbReference>
<feature type="transmembrane region" description="Helical" evidence="8">
    <location>
        <begin position="193"/>
        <end position="212"/>
    </location>
</feature>
<feature type="transmembrane region" description="Helical" evidence="8">
    <location>
        <begin position="161"/>
        <end position="181"/>
    </location>
</feature>
<keyword evidence="7 10" id="KW-0012">Acyltransferase</keyword>
<name>A0A3B0R8A9_9ZZZZ</name>
<keyword evidence="4 8" id="KW-0812">Transmembrane</keyword>
<dbReference type="GO" id="GO:0042158">
    <property type="term" value="P:lipoprotein biosynthetic process"/>
    <property type="evidence" value="ECO:0007669"/>
    <property type="project" value="InterPro"/>
</dbReference>
<dbReference type="HAMAP" id="MF_01148">
    <property type="entry name" value="Lnt"/>
    <property type="match status" value="1"/>
</dbReference>
<dbReference type="GO" id="GO:0016410">
    <property type="term" value="F:N-acyltransferase activity"/>
    <property type="evidence" value="ECO:0007669"/>
    <property type="project" value="InterPro"/>
</dbReference>
<organism evidence="10">
    <name type="scientific">hydrothermal vent metagenome</name>
    <dbReference type="NCBI Taxonomy" id="652676"/>
    <lineage>
        <taxon>unclassified sequences</taxon>
        <taxon>metagenomes</taxon>
        <taxon>ecological metagenomes</taxon>
    </lineage>
</organism>
<evidence type="ECO:0000256" key="1">
    <source>
        <dbReference type="ARBA" id="ARBA00004651"/>
    </source>
</evidence>
<feature type="transmembrane region" description="Helical" evidence="8">
    <location>
        <begin position="63"/>
        <end position="83"/>
    </location>
</feature>
<evidence type="ECO:0000256" key="6">
    <source>
        <dbReference type="ARBA" id="ARBA00023136"/>
    </source>
</evidence>
<keyword evidence="6 8" id="KW-0472">Membrane</keyword>
<dbReference type="InterPro" id="IPR036526">
    <property type="entry name" value="C-N_Hydrolase_sf"/>
</dbReference>
<dbReference type="Pfam" id="PF20154">
    <property type="entry name" value="LNT_N"/>
    <property type="match status" value="1"/>
</dbReference>
<keyword evidence="3 10" id="KW-0808">Transferase</keyword>
<dbReference type="Pfam" id="PF00795">
    <property type="entry name" value="CN_hydrolase"/>
    <property type="match status" value="1"/>
</dbReference>
<dbReference type="PROSITE" id="PS51318">
    <property type="entry name" value="TAT"/>
    <property type="match status" value="1"/>
</dbReference>
<dbReference type="InterPro" id="IPR045378">
    <property type="entry name" value="LNT_N"/>
</dbReference>
<keyword evidence="2" id="KW-1003">Cell membrane</keyword>
<accession>A0A3B0R8A9</accession>
<evidence type="ECO:0000313" key="10">
    <source>
        <dbReference type="EMBL" id="VAV87697.1"/>
    </source>
</evidence>
<proteinExistence type="inferred from homology"/>
<feature type="transmembrane region" description="Helical" evidence="8">
    <location>
        <begin position="472"/>
        <end position="494"/>
    </location>
</feature>
<reference evidence="10" key="1">
    <citation type="submission" date="2018-06" db="EMBL/GenBank/DDBJ databases">
        <authorList>
            <person name="Zhirakovskaya E."/>
        </authorList>
    </citation>
    <scope>NUCLEOTIDE SEQUENCE</scope>
</reference>
<dbReference type="InterPro" id="IPR004563">
    <property type="entry name" value="Apolipo_AcylTrfase"/>
</dbReference>
<evidence type="ECO:0000256" key="2">
    <source>
        <dbReference type="ARBA" id="ARBA00022475"/>
    </source>
</evidence>
<dbReference type="Gene3D" id="3.60.110.10">
    <property type="entry name" value="Carbon-nitrogen hydrolase"/>
    <property type="match status" value="1"/>
</dbReference>
<sequence>MKKSNVLNTWVAGLSRRKQLLLALISGAVAALGQAPVGAWPLTILALALVYGMFRLAQGWRRAAFLGWIFGVGYFAIALSWMIEPFLVDVARYGWMVPFVIVLVSTGFALFWGLGFGVAKVMGGRAIAWVAALVITEALRGTVFTGFPWAQIGHVLIDTPLLQWAIFAGSLGLSAIVLTAATSLWSALTMRNTTGLLALAVITGMHATGNAINPAPVVPEDARIMRLVQPNAPQRDKWDPIKSKIFFNRMLDFTAADTRPDLIVWPEAAITPLLRNARPELEAIAKAADGVPVALGLVRVEGGRLYNSMIIVDQTGQVGDIYDKSHLVPFGEYMPFGDLLKRIGISGMASRDGNGFSPGPAGRVIEVAGVGTAQPLICYESIFSDDIRAVSERADFMMLITNDAWFGKISGPYQHLAQARLRSVEQGLPMIRAANTGISAMIDATGQITAQIPLGQAGWKDAALPPPMPPTFFARFGDLPILTLLAFMLFISAVTGRGRTALRTD</sequence>
<keyword evidence="10" id="KW-0449">Lipoprotein</keyword>
<evidence type="ECO:0000256" key="3">
    <source>
        <dbReference type="ARBA" id="ARBA00022679"/>
    </source>
</evidence>
<protein>
    <submittedName>
        <fullName evidence="10">Apolipoprotein N-acyltransferase / Copper homeostasis protein CutE</fullName>
    </submittedName>
</protein>
<dbReference type="PANTHER" id="PTHR38686">
    <property type="entry name" value="APOLIPOPROTEIN N-ACYLTRANSFERASE"/>
    <property type="match status" value="1"/>
</dbReference>
<dbReference type="InterPro" id="IPR003010">
    <property type="entry name" value="C-N_Hydrolase"/>
</dbReference>
<feature type="transmembrane region" description="Helical" evidence="8">
    <location>
        <begin position="20"/>
        <end position="51"/>
    </location>
</feature>
<dbReference type="PROSITE" id="PS50263">
    <property type="entry name" value="CN_HYDROLASE"/>
    <property type="match status" value="1"/>
</dbReference>
<gene>
    <name evidence="10" type="ORF">MNBD_ALPHA07-1594</name>
</gene>
<evidence type="ECO:0000256" key="8">
    <source>
        <dbReference type="SAM" id="Phobius"/>
    </source>
</evidence>
<evidence type="ECO:0000256" key="4">
    <source>
        <dbReference type="ARBA" id="ARBA00022692"/>
    </source>
</evidence>
<dbReference type="InterPro" id="IPR006311">
    <property type="entry name" value="TAT_signal"/>
</dbReference>
<dbReference type="CDD" id="cd07571">
    <property type="entry name" value="ALP_N-acyl_transferase"/>
    <property type="match status" value="1"/>
</dbReference>